<protein>
    <submittedName>
        <fullName evidence="1">Uncharacterized protein</fullName>
    </submittedName>
</protein>
<gene>
    <name evidence="1" type="ORF">N8I74_04995</name>
</gene>
<dbReference type="RefSeq" id="WP_263125844.1">
    <property type="nucleotide sequence ID" value="NZ_CP106753.1"/>
</dbReference>
<keyword evidence="2" id="KW-1185">Reference proteome</keyword>
<organism evidence="1 2">
    <name type="scientific">Chitiniphilus purpureus</name>
    <dbReference type="NCBI Taxonomy" id="2981137"/>
    <lineage>
        <taxon>Bacteria</taxon>
        <taxon>Pseudomonadati</taxon>
        <taxon>Pseudomonadota</taxon>
        <taxon>Betaproteobacteria</taxon>
        <taxon>Neisseriales</taxon>
        <taxon>Chitinibacteraceae</taxon>
        <taxon>Chitiniphilus</taxon>
    </lineage>
</organism>
<dbReference type="Proteomes" id="UP001061302">
    <property type="component" value="Chromosome"/>
</dbReference>
<reference evidence="1" key="1">
    <citation type="submission" date="2022-10" db="EMBL/GenBank/DDBJ databases">
        <title>Chitiniphilus purpureus sp. nov., a novel chitin-degrading bacterium isolated from crawfish pond sediment.</title>
        <authorList>
            <person name="Li K."/>
        </authorList>
    </citation>
    <scope>NUCLEOTIDE SEQUENCE</scope>
    <source>
        <strain evidence="1">CD1</strain>
    </source>
</reference>
<evidence type="ECO:0000313" key="1">
    <source>
        <dbReference type="EMBL" id="UXY16380.1"/>
    </source>
</evidence>
<sequence>MPLIMHAMKGCYMAIEGKVNQELMIDFKAQLADHHSQAAAQSRQVIQIKKLSRLEVEK</sequence>
<evidence type="ECO:0000313" key="2">
    <source>
        <dbReference type="Proteomes" id="UP001061302"/>
    </source>
</evidence>
<proteinExistence type="predicted"/>
<accession>A0ABY6DPU5</accession>
<name>A0ABY6DPU5_9NEIS</name>
<dbReference type="EMBL" id="CP106753">
    <property type="protein sequence ID" value="UXY16380.1"/>
    <property type="molecule type" value="Genomic_DNA"/>
</dbReference>